<name>A0AAP8SM10_9GAMM</name>
<accession>A0AAP8SM10</accession>
<gene>
    <name evidence="1" type="ORF">C0029_16070</name>
</gene>
<dbReference type="Gene3D" id="2.60.40.10">
    <property type="entry name" value="Immunoglobulins"/>
    <property type="match status" value="1"/>
</dbReference>
<evidence type="ECO:0000313" key="1">
    <source>
        <dbReference type="EMBL" id="PLW85049.1"/>
    </source>
</evidence>
<protein>
    <recommendedName>
        <fullName evidence="3">Choice-of-anchor D domain-containing protein</fullName>
    </recommendedName>
</protein>
<sequence>MNKCLGSGIGPSWQCAGPTSSLFFPEFQILASDMAPPAPLSLTANPLSLDFGLVAQGGTSAAMTAEIINDGAAPQTLGTLTVGDGFALAVDGCSGQVLAVNQACSIDVTFTPPSMAATVRVR</sequence>
<reference evidence="1 2" key="1">
    <citation type="submission" date="2018-01" db="EMBL/GenBank/DDBJ databases">
        <title>The draft genome sequence of Halioglobus japonicus S1-36.</title>
        <authorList>
            <person name="Du Z.-J."/>
            <person name="Shi M.-J."/>
        </authorList>
    </citation>
    <scope>NUCLEOTIDE SEQUENCE [LARGE SCALE GENOMIC DNA]</scope>
    <source>
        <strain evidence="1 2">S1-36</strain>
    </source>
</reference>
<evidence type="ECO:0000313" key="2">
    <source>
        <dbReference type="Proteomes" id="UP000235162"/>
    </source>
</evidence>
<dbReference type="AlphaFoldDB" id="A0AAP8SM10"/>
<organism evidence="1 2">
    <name type="scientific">Halioglobus japonicus</name>
    <dbReference type="NCBI Taxonomy" id="930805"/>
    <lineage>
        <taxon>Bacteria</taxon>
        <taxon>Pseudomonadati</taxon>
        <taxon>Pseudomonadota</taxon>
        <taxon>Gammaproteobacteria</taxon>
        <taxon>Cellvibrionales</taxon>
        <taxon>Halieaceae</taxon>
        <taxon>Halioglobus</taxon>
    </lineage>
</organism>
<comment type="caution">
    <text evidence="1">The sequence shown here is derived from an EMBL/GenBank/DDBJ whole genome shotgun (WGS) entry which is preliminary data.</text>
</comment>
<dbReference type="Proteomes" id="UP000235162">
    <property type="component" value="Unassembled WGS sequence"/>
</dbReference>
<dbReference type="EMBL" id="PKUR01000004">
    <property type="protein sequence ID" value="PLW85049.1"/>
    <property type="molecule type" value="Genomic_DNA"/>
</dbReference>
<dbReference type="InterPro" id="IPR013783">
    <property type="entry name" value="Ig-like_fold"/>
</dbReference>
<keyword evidence="2" id="KW-1185">Reference proteome</keyword>
<proteinExistence type="predicted"/>
<evidence type="ECO:0008006" key="3">
    <source>
        <dbReference type="Google" id="ProtNLM"/>
    </source>
</evidence>